<dbReference type="SUPFAM" id="SSF55856">
    <property type="entry name" value="Cytochrome b5-like heme/steroid binding domain"/>
    <property type="match status" value="1"/>
</dbReference>
<evidence type="ECO:0000313" key="4">
    <source>
        <dbReference type="EMBL" id="KAF2395984.1"/>
    </source>
</evidence>
<keyword evidence="5" id="KW-1185">Reference proteome</keyword>
<dbReference type="FunFam" id="3.10.120.10:FF:000018">
    <property type="entry name" value="Heme/steroid binding domain protein, putative"/>
    <property type="match status" value="1"/>
</dbReference>
<feature type="region of interest" description="Disordered" evidence="2">
    <location>
        <begin position="1"/>
        <end position="41"/>
    </location>
</feature>
<dbReference type="PANTHER" id="PTHR10281:SF76">
    <property type="entry name" value="CALCUTTA CUP-RELATED"/>
    <property type="match status" value="1"/>
</dbReference>
<evidence type="ECO:0000259" key="3">
    <source>
        <dbReference type="SMART" id="SM01117"/>
    </source>
</evidence>
<accession>A0A6G1HJA4</accession>
<dbReference type="InterPro" id="IPR001199">
    <property type="entry name" value="Cyt_B5-like_heme/steroid-bd"/>
</dbReference>
<name>A0A6G1HJA4_9PEZI</name>
<evidence type="ECO:0000256" key="2">
    <source>
        <dbReference type="SAM" id="MobiDB-lite"/>
    </source>
</evidence>
<dbReference type="GO" id="GO:0012505">
    <property type="term" value="C:endomembrane system"/>
    <property type="evidence" value="ECO:0007669"/>
    <property type="project" value="TreeGrafter"/>
</dbReference>
<dbReference type="Proteomes" id="UP000799640">
    <property type="component" value="Unassembled WGS sequence"/>
</dbReference>
<gene>
    <name evidence="4" type="ORF">EJ06DRAFT_517169</name>
</gene>
<evidence type="ECO:0000256" key="1">
    <source>
        <dbReference type="ARBA" id="ARBA00038357"/>
    </source>
</evidence>
<dbReference type="InterPro" id="IPR050577">
    <property type="entry name" value="MAPR/NEUFC/NENF-like"/>
</dbReference>
<evidence type="ECO:0000313" key="5">
    <source>
        <dbReference type="Proteomes" id="UP000799640"/>
    </source>
</evidence>
<proteinExistence type="inferred from homology"/>
<dbReference type="OrthoDB" id="10257697at2759"/>
<dbReference type="InterPro" id="IPR036400">
    <property type="entry name" value="Cyt_B5-like_heme/steroid_sf"/>
</dbReference>
<feature type="domain" description="Cytochrome b5 heme-binding" evidence="3">
    <location>
        <begin position="97"/>
        <end position="177"/>
    </location>
</feature>
<reference evidence="4" key="1">
    <citation type="journal article" date="2020" name="Stud. Mycol.">
        <title>101 Dothideomycetes genomes: a test case for predicting lifestyles and emergence of pathogens.</title>
        <authorList>
            <person name="Haridas S."/>
            <person name="Albert R."/>
            <person name="Binder M."/>
            <person name="Bloem J."/>
            <person name="Labutti K."/>
            <person name="Salamov A."/>
            <person name="Andreopoulos B."/>
            <person name="Baker S."/>
            <person name="Barry K."/>
            <person name="Bills G."/>
            <person name="Bluhm B."/>
            <person name="Cannon C."/>
            <person name="Castanera R."/>
            <person name="Culley D."/>
            <person name="Daum C."/>
            <person name="Ezra D."/>
            <person name="Gonzalez J."/>
            <person name="Henrissat B."/>
            <person name="Kuo A."/>
            <person name="Liang C."/>
            <person name="Lipzen A."/>
            <person name="Lutzoni F."/>
            <person name="Magnuson J."/>
            <person name="Mondo S."/>
            <person name="Nolan M."/>
            <person name="Ohm R."/>
            <person name="Pangilinan J."/>
            <person name="Park H.-J."/>
            <person name="Ramirez L."/>
            <person name="Alfaro M."/>
            <person name="Sun H."/>
            <person name="Tritt A."/>
            <person name="Yoshinaga Y."/>
            <person name="Zwiers L.-H."/>
            <person name="Turgeon B."/>
            <person name="Goodwin S."/>
            <person name="Spatafora J."/>
            <person name="Crous P."/>
            <person name="Grigoriev I."/>
        </authorList>
    </citation>
    <scope>NUCLEOTIDE SEQUENCE</scope>
    <source>
        <strain evidence="4">CBS 262.69</strain>
    </source>
</reference>
<protein>
    <submittedName>
        <fullName evidence="4">Cytochrome b5</fullName>
    </submittedName>
</protein>
<dbReference type="SMART" id="SM01117">
    <property type="entry name" value="Cyt-b5"/>
    <property type="match status" value="1"/>
</dbReference>
<sequence>MSQRRPLAATVSSASSSEDEGWAKAAARRAPTPPKPPHKKPSNRLSILDIIRVLAGLLVLNGAASWFVTGEDITWGFKPWWLRPAAVMSYLSGPVRLTPAQLALYDGTDPSKPIYVGLNGSIYDVSASANTYGPDGSYHFFAGRDASRAFVTGCFDEDLTPDLRGVEMMFVPKGEVEGETSAERKVRVERELRVARKKVAEGLAHWEKVFSGETGRPYFWVGTIVRPEGWLDNKPMRRMCKAAEDSRPKREKKKGGK</sequence>
<dbReference type="EMBL" id="ML996709">
    <property type="protein sequence ID" value="KAF2395984.1"/>
    <property type="molecule type" value="Genomic_DNA"/>
</dbReference>
<dbReference type="Gene3D" id="3.10.120.10">
    <property type="entry name" value="Cytochrome b5-like heme/steroid binding domain"/>
    <property type="match status" value="1"/>
</dbReference>
<organism evidence="4 5">
    <name type="scientific">Trichodelitschia bisporula</name>
    <dbReference type="NCBI Taxonomy" id="703511"/>
    <lineage>
        <taxon>Eukaryota</taxon>
        <taxon>Fungi</taxon>
        <taxon>Dikarya</taxon>
        <taxon>Ascomycota</taxon>
        <taxon>Pezizomycotina</taxon>
        <taxon>Dothideomycetes</taxon>
        <taxon>Dothideomycetes incertae sedis</taxon>
        <taxon>Phaeotrichales</taxon>
        <taxon>Phaeotrichaceae</taxon>
        <taxon>Trichodelitschia</taxon>
    </lineage>
</organism>
<dbReference type="AlphaFoldDB" id="A0A6G1HJA4"/>
<comment type="similarity">
    <text evidence="1">Belongs to the cytochrome b5 family. MAPR subfamily.</text>
</comment>
<dbReference type="Pfam" id="PF00173">
    <property type="entry name" value="Cyt-b5"/>
    <property type="match status" value="1"/>
</dbReference>
<dbReference type="GO" id="GO:0016020">
    <property type="term" value="C:membrane"/>
    <property type="evidence" value="ECO:0007669"/>
    <property type="project" value="TreeGrafter"/>
</dbReference>
<dbReference type="PANTHER" id="PTHR10281">
    <property type="entry name" value="MEMBRANE-ASSOCIATED PROGESTERONE RECEPTOR COMPONENT-RELATED"/>
    <property type="match status" value="1"/>
</dbReference>